<comment type="caution">
    <text evidence="3">The sequence shown here is derived from an EMBL/GenBank/DDBJ whole genome shotgun (WGS) entry which is preliminary data.</text>
</comment>
<reference evidence="3 4" key="1">
    <citation type="submission" date="2019-07" db="EMBL/GenBank/DDBJ databases">
        <title>De Novo Assembly of kiwifruit Actinidia rufa.</title>
        <authorList>
            <person name="Sugita-Konishi S."/>
            <person name="Sato K."/>
            <person name="Mori E."/>
            <person name="Abe Y."/>
            <person name="Kisaki G."/>
            <person name="Hamano K."/>
            <person name="Suezawa K."/>
            <person name="Otani M."/>
            <person name="Fukuda T."/>
            <person name="Manabe T."/>
            <person name="Gomi K."/>
            <person name="Tabuchi M."/>
            <person name="Akimitsu K."/>
            <person name="Kataoka I."/>
        </authorList>
    </citation>
    <scope>NUCLEOTIDE SEQUENCE [LARGE SCALE GENOMIC DNA]</scope>
    <source>
        <strain evidence="4">cv. Fuchu</strain>
    </source>
</reference>
<accession>A0A7J0EC98</accession>
<evidence type="ECO:0000256" key="1">
    <source>
        <dbReference type="SAM" id="Coils"/>
    </source>
</evidence>
<feature type="coiled-coil region" evidence="1">
    <location>
        <begin position="319"/>
        <end position="349"/>
    </location>
</feature>
<proteinExistence type="predicted"/>
<feature type="region of interest" description="Disordered" evidence="2">
    <location>
        <begin position="487"/>
        <end position="513"/>
    </location>
</feature>
<sequence length="528" mass="58640">MELNRAQLLVHNDEVLDKFRVNHGIFTDVQIKHSQPNEDANLVEGHEDYISFRTGDDGLWSFLRINDRFPDNFNDQFKCQSEECRKAIHAVDNRRASRSVDDIFEYKSIYRHVILHKAEEPNRICLPPLCIEGRAPQRNAFSLKGFKAELNENIPSSRVQEWEEGVTSSSSSYVSLDFLNIKEEEVKEDVNQLMLNKRRNPMIRVVEPGVPALPISILSSDNENSNNLAYAPLIKTLGQKKTTSTANPPIVTAPPVSQYPPPTTNPILALAAAVMGVTMANTAKDGNISLTLAQAVMLPKDVTNLAEESSDANRDLLVMQQVQDQLAKLKRANKKVGSLESELNKAKLALVATDQLKADLAALEQAQDTSYTAMTQAQNDDNDDGVQRDKALQDLAELQAVTCGHVYKRVFNRGISLAGDNYDRQVVALRPRILMEGWLACLTDLGIPEDNPTWSKAVLAVELLESSEPCFPMILPSFNEEDYMNQPAKEDGVEAPENEVAQPTGEVTTQPAKEVEKTVAEEVGEYAA</sequence>
<dbReference type="Proteomes" id="UP000585474">
    <property type="component" value="Unassembled WGS sequence"/>
</dbReference>
<dbReference type="EMBL" id="BJWL01000003">
    <property type="protein sequence ID" value="GFY84010.1"/>
    <property type="molecule type" value="Genomic_DNA"/>
</dbReference>
<evidence type="ECO:0000313" key="4">
    <source>
        <dbReference type="Proteomes" id="UP000585474"/>
    </source>
</evidence>
<gene>
    <name evidence="3" type="ORF">Acr_03g0007840</name>
</gene>
<organism evidence="3 4">
    <name type="scientific">Actinidia rufa</name>
    <dbReference type="NCBI Taxonomy" id="165716"/>
    <lineage>
        <taxon>Eukaryota</taxon>
        <taxon>Viridiplantae</taxon>
        <taxon>Streptophyta</taxon>
        <taxon>Embryophyta</taxon>
        <taxon>Tracheophyta</taxon>
        <taxon>Spermatophyta</taxon>
        <taxon>Magnoliopsida</taxon>
        <taxon>eudicotyledons</taxon>
        <taxon>Gunneridae</taxon>
        <taxon>Pentapetalae</taxon>
        <taxon>asterids</taxon>
        <taxon>Ericales</taxon>
        <taxon>Actinidiaceae</taxon>
        <taxon>Actinidia</taxon>
    </lineage>
</organism>
<keyword evidence="4" id="KW-1185">Reference proteome</keyword>
<evidence type="ECO:0000256" key="2">
    <source>
        <dbReference type="SAM" id="MobiDB-lite"/>
    </source>
</evidence>
<name>A0A7J0EC98_9ERIC</name>
<keyword evidence="1" id="KW-0175">Coiled coil</keyword>
<evidence type="ECO:0000313" key="3">
    <source>
        <dbReference type="EMBL" id="GFY84010.1"/>
    </source>
</evidence>
<protein>
    <submittedName>
        <fullName evidence="3">Uncharacterized protein</fullName>
    </submittedName>
</protein>
<dbReference type="OrthoDB" id="5980302at2759"/>
<dbReference type="AlphaFoldDB" id="A0A7J0EC98"/>